<reference evidence="2 3" key="1">
    <citation type="journal article" date="2019" name="G3 (Bethesda)">
        <title>Sequencing of a Wild Apple (Malus baccata) Genome Unravels the Differences Between Cultivated and Wild Apple Species Regarding Disease Resistance and Cold Tolerance.</title>
        <authorList>
            <person name="Chen X."/>
        </authorList>
    </citation>
    <scope>NUCLEOTIDE SEQUENCE [LARGE SCALE GENOMIC DNA]</scope>
    <source>
        <strain evidence="3">cv. Shandingzi</strain>
        <tissue evidence="2">Leaves</tissue>
    </source>
</reference>
<evidence type="ECO:0000259" key="1">
    <source>
        <dbReference type="Pfam" id="PF23596"/>
    </source>
</evidence>
<dbReference type="InterPro" id="IPR055562">
    <property type="entry name" value="DUF7138"/>
</dbReference>
<dbReference type="AlphaFoldDB" id="A0A540MXE3"/>
<dbReference type="PANTHER" id="PTHR36351:SF1">
    <property type="entry name" value="EMBRYO SAC DEVELOPMENT ARREST 12"/>
    <property type="match status" value="1"/>
</dbReference>
<dbReference type="PANTHER" id="PTHR36351">
    <property type="entry name" value="EMBRYO SAC DEVELOPMENT ARREST 12"/>
    <property type="match status" value="1"/>
</dbReference>
<comment type="caution">
    <text evidence="2">The sequence shown here is derived from an EMBL/GenBank/DDBJ whole genome shotgun (WGS) entry which is preliminary data.</text>
</comment>
<keyword evidence="3" id="KW-1185">Reference proteome</keyword>
<protein>
    <recommendedName>
        <fullName evidence="1">DUF7138 domain-containing protein</fullName>
    </recommendedName>
</protein>
<sequence length="98" mass="11220">MSSRRKRGRVEMMEVVRGVSFPVIFSYDKAETNIGDLVVYPKLDFLWFLSVLSHKIGILLRQLTVFLSSLETCQQIPIIGKVNFNTISREELLLPYGA</sequence>
<dbReference type="Pfam" id="PF23596">
    <property type="entry name" value="DUF7138"/>
    <property type="match status" value="1"/>
</dbReference>
<organism evidence="2 3">
    <name type="scientific">Malus baccata</name>
    <name type="common">Siberian crab apple</name>
    <name type="synonym">Pyrus baccata</name>
    <dbReference type="NCBI Taxonomy" id="106549"/>
    <lineage>
        <taxon>Eukaryota</taxon>
        <taxon>Viridiplantae</taxon>
        <taxon>Streptophyta</taxon>
        <taxon>Embryophyta</taxon>
        <taxon>Tracheophyta</taxon>
        <taxon>Spermatophyta</taxon>
        <taxon>Magnoliopsida</taxon>
        <taxon>eudicotyledons</taxon>
        <taxon>Gunneridae</taxon>
        <taxon>Pentapetalae</taxon>
        <taxon>rosids</taxon>
        <taxon>fabids</taxon>
        <taxon>Rosales</taxon>
        <taxon>Rosaceae</taxon>
        <taxon>Amygdaloideae</taxon>
        <taxon>Maleae</taxon>
        <taxon>Malus</taxon>
    </lineage>
</organism>
<proteinExistence type="predicted"/>
<dbReference type="Proteomes" id="UP000315295">
    <property type="component" value="Unassembled WGS sequence"/>
</dbReference>
<dbReference type="EMBL" id="VIEB01000163">
    <property type="protein sequence ID" value="TQE02933.1"/>
    <property type="molecule type" value="Genomic_DNA"/>
</dbReference>
<name>A0A540MXE3_MALBA</name>
<feature type="domain" description="DUF7138" evidence="1">
    <location>
        <begin position="18"/>
        <end position="91"/>
    </location>
</feature>
<evidence type="ECO:0000313" key="3">
    <source>
        <dbReference type="Proteomes" id="UP000315295"/>
    </source>
</evidence>
<evidence type="ECO:0000313" key="2">
    <source>
        <dbReference type="EMBL" id="TQE02933.1"/>
    </source>
</evidence>
<accession>A0A540MXE3</accession>
<gene>
    <name evidence="2" type="ORF">C1H46_011420</name>
</gene>